<name>A0AAF0UI91_SOLVR</name>
<reference evidence="1" key="1">
    <citation type="submission" date="2023-08" db="EMBL/GenBank/DDBJ databases">
        <title>A de novo genome assembly of Solanum verrucosum Schlechtendal, a Mexican diploid species geographically isolated from the other diploid A-genome species in potato relatives.</title>
        <authorList>
            <person name="Hosaka K."/>
        </authorList>
    </citation>
    <scope>NUCLEOTIDE SEQUENCE</scope>
    <source>
        <tissue evidence="1">Young leaves</tissue>
    </source>
</reference>
<gene>
    <name evidence="1" type="ORF">MTR67_040240</name>
</gene>
<organism evidence="1 2">
    <name type="scientific">Solanum verrucosum</name>
    <dbReference type="NCBI Taxonomy" id="315347"/>
    <lineage>
        <taxon>Eukaryota</taxon>
        <taxon>Viridiplantae</taxon>
        <taxon>Streptophyta</taxon>
        <taxon>Embryophyta</taxon>
        <taxon>Tracheophyta</taxon>
        <taxon>Spermatophyta</taxon>
        <taxon>Magnoliopsida</taxon>
        <taxon>eudicotyledons</taxon>
        <taxon>Gunneridae</taxon>
        <taxon>Pentapetalae</taxon>
        <taxon>asterids</taxon>
        <taxon>lamiids</taxon>
        <taxon>Solanales</taxon>
        <taxon>Solanaceae</taxon>
        <taxon>Solanoideae</taxon>
        <taxon>Solaneae</taxon>
        <taxon>Solanum</taxon>
    </lineage>
</organism>
<accession>A0AAF0UI91</accession>
<protein>
    <submittedName>
        <fullName evidence="1">Uncharacterized protein</fullName>
    </submittedName>
</protein>
<proteinExistence type="predicted"/>
<evidence type="ECO:0000313" key="1">
    <source>
        <dbReference type="EMBL" id="WMV46855.1"/>
    </source>
</evidence>
<evidence type="ECO:0000313" key="2">
    <source>
        <dbReference type="Proteomes" id="UP001234989"/>
    </source>
</evidence>
<dbReference type="Proteomes" id="UP001234989">
    <property type="component" value="Chromosome 9"/>
</dbReference>
<dbReference type="EMBL" id="CP133620">
    <property type="protein sequence ID" value="WMV46855.1"/>
    <property type="molecule type" value="Genomic_DNA"/>
</dbReference>
<keyword evidence="2" id="KW-1185">Reference proteome</keyword>
<dbReference type="AlphaFoldDB" id="A0AAF0UI91"/>
<sequence length="96" mass="10659">MGSLAWLGVSRKPLARKIQTLESRFMQLGIPEKGGVLASIEVSPIFIEEIKAKQFEDESLNELRKKIVSGKAQDVALNAGGVLNFWGRTCIPEWMT</sequence>